<keyword evidence="3 7" id="KW-0479">Metal-binding</keyword>
<comment type="caution">
    <text evidence="9">The sequence shown here is derived from an EMBL/GenBank/DDBJ whole genome shotgun (WGS) entry which is preliminary data.</text>
</comment>
<dbReference type="GO" id="GO:0004497">
    <property type="term" value="F:monooxygenase activity"/>
    <property type="evidence" value="ECO:0007669"/>
    <property type="project" value="UniProtKB-KW"/>
</dbReference>
<accession>A0AAJ0HA49</accession>
<dbReference type="GO" id="GO:0016705">
    <property type="term" value="F:oxidoreductase activity, acting on paired donors, with incorporation or reduction of molecular oxygen"/>
    <property type="evidence" value="ECO:0007669"/>
    <property type="project" value="InterPro"/>
</dbReference>
<dbReference type="InterPro" id="IPR001128">
    <property type="entry name" value="Cyt_P450"/>
</dbReference>
<dbReference type="GO" id="GO:0020037">
    <property type="term" value="F:heme binding"/>
    <property type="evidence" value="ECO:0007669"/>
    <property type="project" value="InterPro"/>
</dbReference>
<reference evidence="9" key="2">
    <citation type="submission" date="2023-06" db="EMBL/GenBank/DDBJ databases">
        <authorList>
            <consortium name="Lawrence Berkeley National Laboratory"/>
            <person name="Haridas S."/>
            <person name="Hensen N."/>
            <person name="Bonometti L."/>
            <person name="Westerberg I."/>
            <person name="Brannstrom I.O."/>
            <person name="Guillou S."/>
            <person name="Cros-Aarteil S."/>
            <person name="Calhoun S."/>
            <person name="Kuo A."/>
            <person name="Mondo S."/>
            <person name="Pangilinan J."/>
            <person name="Riley R."/>
            <person name="Labutti K."/>
            <person name="Andreopoulos B."/>
            <person name="Lipzen A."/>
            <person name="Chen C."/>
            <person name="Yanf M."/>
            <person name="Daum C."/>
            <person name="Ng V."/>
            <person name="Clum A."/>
            <person name="Steindorff A."/>
            <person name="Ohm R."/>
            <person name="Martin F."/>
            <person name="Silar P."/>
            <person name="Natvig D."/>
            <person name="Lalanne C."/>
            <person name="Gautier V."/>
            <person name="Ament-Velasquez S.L."/>
            <person name="Kruys A."/>
            <person name="Hutchinson M.I."/>
            <person name="Powell A.J."/>
            <person name="Barry K."/>
            <person name="Miller A.N."/>
            <person name="Grigoriev I.V."/>
            <person name="Debuchy R."/>
            <person name="Gladieux P."/>
            <person name="Thoren M.H."/>
            <person name="Johannesson H."/>
        </authorList>
    </citation>
    <scope>NUCLEOTIDE SEQUENCE</scope>
    <source>
        <strain evidence="9">CBS 955.72</strain>
    </source>
</reference>
<dbReference type="InterPro" id="IPR017972">
    <property type="entry name" value="Cyt_P450_CS"/>
</dbReference>
<organism evidence="9 10">
    <name type="scientific">Lasiosphaeria hispida</name>
    <dbReference type="NCBI Taxonomy" id="260671"/>
    <lineage>
        <taxon>Eukaryota</taxon>
        <taxon>Fungi</taxon>
        <taxon>Dikarya</taxon>
        <taxon>Ascomycota</taxon>
        <taxon>Pezizomycotina</taxon>
        <taxon>Sordariomycetes</taxon>
        <taxon>Sordariomycetidae</taxon>
        <taxon>Sordariales</taxon>
        <taxon>Lasiosphaeriaceae</taxon>
        <taxon>Lasiosphaeria</taxon>
    </lineage>
</organism>
<dbReference type="PANTHER" id="PTHR46206">
    <property type="entry name" value="CYTOCHROME P450"/>
    <property type="match status" value="1"/>
</dbReference>
<dbReference type="CDD" id="cd11041">
    <property type="entry name" value="CYP503A1-like"/>
    <property type="match status" value="1"/>
</dbReference>
<dbReference type="PRINTS" id="PR00385">
    <property type="entry name" value="P450"/>
</dbReference>
<protein>
    <submittedName>
        <fullName evidence="9">Cytochrome P450</fullName>
    </submittedName>
</protein>
<evidence type="ECO:0000313" key="10">
    <source>
        <dbReference type="Proteomes" id="UP001275084"/>
    </source>
</evidence>
<dbReference type="PROSITE" id="PS00086">
    <property type="entry name" value="CYTOCHROME_P450"/>
    <property type="match status" value="1"/>
</dbReference>
<evidence type="ECO:0000256" key="8">
    <source>
        <dbReference type="RuleBase" id="RU000461"/>
    </source>
</evidence>
<dbReference type="GO" id="GO:0005506">
    <property type="term" value="F:iron ion binding"/>
    <property type="evidence" value="ECO:0007669"/>
    <property type="project" value="InterPro"/>
</dbReference>
<keyword evidence="4 8" id="KW-0560">Oxidoreductase</keyword>
<comment type="cofactor">
    <cofactor evidence="1 7">
        <name>heme</name>
        <dbReference type="ChEBI" id="CHEBI:30413"/>
    </cofactor>
</comment>
<name>A0AAJ0HA49_9PEZI</name>
<dbReference type="Gene3D" id="1.10.630.10">
    <property type="entry name" value="Cytochrome P450"/>
    <property type="match status" value="1"/>
</dbReference>
<evidence type="ECO:0000256" key="1">
    <source>
        <dbReference type="ARBA" id="ARBA00001971"/>
    </source>
</evidence>
<keyword evidence="7 8" id="KW-0349">Heme</keyword>
<evidence type="ECO:0000313" key="9">
    <source>
        <dbReference type="EMBL" id="KAK3345818.1"/>
    </source>
</evidence>
<dbReference type="Pfam" id="PF00067">
    <property type="entry name" value="p450"/>
    <property type="match status" value="1"/>
</dbReference>
<dbReference type="PRINTS" id="PR00465">
    <property type="entry name" value="EP450IV"/>
</dbReference>
<evidence type="ECO:0000256" key="7">
    <source>
        <dbReference type="PIRSR" id="PIRSR602403-1"/>
    </source>
</evidence>
<keyword evidence="5 7" id="KW-0408">Iron</keyword>
<evidence type="ECO:0000256" key="2">
    <source>
        <dbReference type="ARBA" id="ARBA00010617"/>
    </source>
</evidence>
<evidence type="ECO:0000256" key="6">
    <source>
        <dbReference type="ARBA" id="ARBA00023033"/>
    </source>
</evidence>
<reference evidence="9" key="1">
    <citation type="journal article" date="2023" name="Mol. Phylogenet. Evol.">
        <title>Genome-scale phylogeny and comparative genomics of the fungal order Sordariales.</title>
        <authorList>
            <person name="Hensen N."/>
            <person name="Bonometti L."/>
            <person name="Westerberg I."/>
            <person name="Brannstrom I.O."/>
            <person name="Guillou S."/>
            <person name="Cros-Aarteil S."/>
            <person name="Calhoun S."/>
            <person name="Haridas S."/>
            <person name="Kuo A."/>
            <person name="Mondo S."/>
            <person name="Pangilinan J."/>
            <person name="Riley R."/>
            <person name="LaButti K."/>
            <person name="Andreopoulos B."/>
            <person name="Lipzen A."/>
            <person name="Chen C."/>
            <person name="Yan M."/>
            <person name="Daum C."/>
            <person name="Ng V."/>
            <person name="Clum A."/>
            <person name="Steindorff A."/>
            <person name="Ohm R.A."/>
            <person name="Martin F."/>
            <person name="Silar P."/>
            <person name="Natvig D.O."/>
            <person name="Lalanne C."/>
            <person name="Gautier V."/>
            <person name="Ament-Velasquez S.L."/>
            <person name="Kruys A."/>
            <person name="Hutchinson M.I."/>
            <person name="Powell A.J."/>
            <person name="Barry K."/>
            <person name="Miller A.N."/>
            <person name="Grigoriev I.V."/>
            <person name="Debuchy R."/>
            <person name="Gladieux P."/>
            <person name="Hiltunen Thoren M."/>
            <person name="Johannesson H."/>
        </authorList>
    </citation>
    <scope>NUCLEOTIDE SEQUENCE</scope>
    <source>
        <strain evidence="9">CBS 955.72</strain>
    </source>
</reference>
<dbReference type="AlphaFoldDB" id="A0AAJ0HA49"/>
<dbReference type="Proteomes" id="UP001275084">
    <property type="component" value="Unassembled WGS sequence"/>
</dbReference>
<keyword evidence="10" id="KW-1185">Reference proteome</keyword>
<dbReference type="PANTHER" id="PTHR46206:SF7">
    <property type="entry name" value="P450, PUTATIVE (EUROFUNG)-RELATED"/>
    <property type="match status" value="1"/>
</dbReference>
<evidence type="ECO:0000256" key="5">
    <source>
        <dbReference type="ARBA" id="ARBA00023004"/>
    </source>
</evidence>
<evidence type="ECO:0000256" key="3">
    <source>
        <dbReference type="ARBA" id="ARBA00022723"/>
    </source>
</evidence>
<evidence type="ECO:0000256" key="4">
    <source>
        <dbReference type="ARBA" id="ARBA00023002"/>
    </source>
</evidence>
<sequence length="507" mass="56158">MVQPVLQALGDKLPLILSTLGVLVAVILFQTVLARDPLSNLPEVGQELGSVGKRRKVYLAGAGHLYVEGYQKFKDGIFRIVTSRNAQKVVVISPKYLPELKKLPDNVLSFDGAIAESMHTKYTKLSTDATSIATTIKSSLTPALPRLSLPLANEVEESFRAELPPCDDWTRVKLNQKLLRIVAMASGRVFVGPELCRDEGYLEAAINYTVDLSNGRRAVDAIPPWKRPFVAPWLPEIKKLDRRIKQADEFLRPLVEERVRLGKDEKPDDMLAWLMASEAKHGVTDSKKLAKLQLEISFAAIHTTSIATTNCLYQLAADPSFAPILRDEIRSVLAEHNGQMTAPALQAMKKLDSFIKEAMRLNPTSATSFQRKVIRRFTMSNGQVIPAGVVVEVPAIAVAFDPELFPNPTSFQPWRFSEMREKAGAEAAAKEQFVSVSTNHLTFGYGRHACPGRFLAANEIKMILATALLMYDIRNVDGVEGRYPNLVFGSSSVPDPSRELLLKRVLV</sequence>
<dbReference type="InterPro" id="IPR002403">
    <property type="entry name" value="Cyt_P450_E_grp-IV"/>
</dbReference>
<comment type="similarity">
    <text evidence="2 8">Belongs to the cytochrome P450 family.</text>
</comment>
<gene>
    <name evidence="9" type="ORF">B0T25DRAFT_264607</name>
</gene>
<dbReference type="InterPro" id="IPR036396">
    <property type="entry name" value="Cyt_P450_sf"/>
</dbReference>
<keyword evidence="6 8" id="KW-0503">Monooxygenase</keyword>
<feature type="binding site" description="axial binding residue" evidence="7">
    <location>
        <position position="450"/>
    </location>
    <ligand>
        <name>heme</name>
        <dbReference type="ChEBI" id="CHEBI:30413"/>
    </ligand>
    <ligandPart>
        <name>Fe</name>
        <dbReference type="ChEBI" id="CHEBI:18248"/>
    </ligandPart>
</feature>
<dbReference type="SUPFAM" id="SSF48264">
    <property type="entry name" value="Cytochrome P450"/>
    <property type="match status" value="1"/>
</dbReference>
<dbReference type="EMBL" id="JAUIQD010000006">
    <property type="protein sequence ID" value="KAK3345818.1"/>
    <property type="molecule type" value="Genomic_DNA"/>
</dbReference>
<proteinExistence type="inferred from homology"/>